<sequence length="150" mass="16624">MGFHSHRRSCFYSILFSVLAFCVWERDFDLGSHDKSLTPGCFEAHIALSSPAYDSRGRRLSKLGVAGSIVHEVWLMCSGLPSGCELLRMRSQHLLIDALRSMKLSVDRRFAAEDACDVAEDFRCGSGEVPLWFPALGKVIGFGDTCSSRC</sequence>
<keyword evidence="1" id="KW-0732">Signal</keyword>
<feature type="chain" id="PRO_5045793438" description="Xylanase inhibitor N-terminal domain-containing protein" evidence="1">
    <location>
        <begin position="26"/>
        <end position="150"/>
    </location>
</feature>
<gene>
    <name evidence="2" type="ORF">DY000_02055153</name>
</gene>
<accession>A0ABQ7ACE5</accession>
<dbReference type="EMBL" id="QGKV02002055">
    <property type="protein sequence ID" value="KAF3495369.1"/>
    <property type="molecule type" value="Genomic_DNA"/>
</dbReference>
<evidence type="ECO:0000256" key="1">
    <source>
        <dbReference type="SAM" id="SignalP"/>
    </source>
</evidence>
<reference evidence="2 3" key="1">
    <citation type="journal article" date="2020" name="BMC Genomics">
        <title>Intraspecific diversification of the crop wild relative Brassica cretica Lam. using demographic model selection.</title>
        <authorList>
            <person name="Kioukis A."/>
            <person name="Michalopoulou V.A."/>
            <person name="Briers L."/>
            <person name="Pirintsos S."/>
            <person name="Studholme D.J."/>
            <person name="Pavlidis P."/>
            <person name="Sarris P.F."/>
        </authorList>
    </citation>
    <scope>NUCLEOTIDE SEQUENCE [LARGE SCALE GENOMIC DNA]</scope>
    <source>
        <strain evidence="3">cv. PFS-1207/04</strain>
    </source>
</reference>
<keyword evidence="3" id="KW-1185">Reference proteome</keyword>
<feature type="signal peptide" evidence="1">
    <location>
        <begin position="1"/>
        <end position="25"/>
    </location>
</feature>
<comment type="caution">
    <text evidence="2">The sequence shown here is derived from an EMBL/GenBank/DDBJ whole genome shotgun (WGS) entry which is preliminary data.</text>
</comment>
<proteinExistence type="predicted"/>
<name>A0ABQ7ACE5_BRACR</name>
<organism evidence="2 3">
    <name type="scientific">Brassica cretica</name>
    <name type="common">Mustard</name>
    <dbReference type="NCBI Taxonomy" id="69181"/>
    <lineage>
        <taxon>Eukaryota</taxon>
        <taxon>Viridiplantae</taxon>
        <taxon>Streptophyta</taxon>
        <taxon>Embryophyta</taxon>
        <taxon>Tracheophyta</taxon>
        <taxon>Spermatophyta</taxon>
        <taxon>Magnoliopsida</taxon>
        <taxon>eudicotyledons</taxon>
        <taxon>Gunneridae</taxon>
        <taxon>Pentapetalae</taxon>
        <taxon>rosids</taxon>
        <taxon>malvids</taxon>
        <taxon>Brassicales</taxon>
        <taxon>Brassicaceae</taxon>
        <taxon>Brassiceae</taxon>
        <taxon>Brassica</taxon>
    </lineage>
</organism>
<evidence type="ECO:0000313" key="3">
    <source>
        <dbReference type="Proteomes" id="UP000266723"/>
    </source>
</evidence>
<dbReference type="Proteomes" id="UP000266723">
    <property type="component" value="Unassembled WGS sequence"/>
</dbReference>
<evidence type="ECO:0000313" key="2">
    <source>
        <dbReference type="EMBL" id="KAF3495369.1"/>
    </source>
</evidence>
<protein>
    <recommendedName>
        <fullName evidence="4">Xylanase inhibitor N-terminal domain-containing protein</fullName>
    </recommendedName>
</protein>
<evidence type="ECO:0008006" key="4">
    <source>
        <dbReference type="Google" id="ProtNLM"/>
    </source>
</evidence>